<evidence type="ECO:0000313" key="3">
    <source>
        <dbReference type="Proteomes" id="UP000800040"/>
    </source>
</evidence>
<feature type="region of interest" description="Disordered" evidence="1">
    <location>
        <begin position="59"/>
        <end position="78"/>
    </location>
</feature>
<keyword evidence="3" id="KW-1185">Reference proteome</keyword>
<sequence>MSSRGIPEVLMQKVDDYVDSLAPQIQPRIASELDVFQQKTIDSLETQVLDAFRSLFNTDKPVSSDGSRGPWNLNDAAPDAYGGQSLPFADEIAKLTRGFGQISDEAGGDLREIFALTEGQQSRRGDQSRSVQDDEPDFATGARGFLSSAFSAVQNHLDDNNNNQRPGSQGGFEIGGLLGMLSSTIKDASQNPEEKARLISPEIKETVASKLRMQHAPIAEQFTRIALDHLKRWLRGNTSTRDLGEGTKAEIADQIGDLVKGFGGLFGSKKEDSHHDEGARGFDASGERDSDSGGGGFSRIISDKLSTGLAKVHREVRLEFRKILGAIEKQLFELLPSQFQRPLEKLLGGNPFDTQLDRDSASDRDRGFGDDIKTRLLNKIRDLVQKVQETLRESILGVVNGGHRKFERQSWVFVQSMVEQKVQRYLPDVKITVPDDIGNENVSVGSPVEGAQHMGGGGGGDHAPAQAAQHHLPSHGDNYRPPSSGYSGQGYHAPPAQRYDDPSHQYQNHQPYRAEPGREYQQNYQSQPFEPPTHYRPEYHAPPQQGYPPPGYPQQDYSQQTYPQQDYSQRDYRGGEYPEQDYQRRY</sequence>
<reference evidence="2" key="1">
    <citation type="submission" date="2020-01" db="EMBL/GenBank/DDBJ databases">
        <authorList>
            <consortium name="DOE Joint Genome Institute"/>
            <person name="Haridas S."/>
            <person name="Albert R."/>
            <person name="Binder M."/>
            <person name="Bloem J."/>
            <person name="Labutti K."/>
            <person name="Salamov A."/>
            <person name="Andreopoulos B."/>
            <person name="Baker S.E."/>
            <person name="Barry K."/>
            <person name="Bills G."/>
            <person name="Bluhm B.H."/>
            <person name="Cannon C."/>
            <person name="Castanera R."/>
            <person name="Culley D.E."/>
            <person name="Daum C."/>
            <person name="Ezra D."/>
            <person name="Gonzalez J.B."/>
            <person name="Henrissat B."/>
            <person name="Kuo A."/>
            <person name="Liang C."/>
            <person name="Lipzen A."/>
            <person name="Lutzoni F."/>
            <person name="Magnuson J."/>
            <person name="Mondo S."/>
            <person name="Nolan M."/>
            <person name="Ohm R."/>
            <person name="Pangilinan J."/>
            <person name="Park H.-J."/>
            <person name="Ramirez L."/>
            <person name="Alfaro M."/>
            <person name="Sun H."/>
            <person name="Tritt A."/>
            <person name="Yoshinaga Y."/>
            <person name="Zwiers L.-H."/>
            <person name="Turgeon B.G."/>
            <person name="Goodwin S.B."/>
            <person name="Spatafora J.W."/>
            <person name="Crous P.W."/>
            <person name="Grigoriev I.V."/>
        </authorList>
    </citation>
    <scope>NUCLEOTIDE SEQUENCE</scope>
    <source>
        <strain evidence="2">P77</strain>
    </source>
</reference>
<evidence type="ECO:0000313" key="2">
    <source>
        <dbReference type="EMBL" id="KAF1829278.1"/>
    </source>
</evidence>
<feature type="compositionally biased region" description="Basic and acidic residues" evidence="1">
    <location>
        <begin position="568"/>
        <end position="586"/>
    </location>
</feature>
<dbReference type="AlphaFoldDB" id="A0A6A5JX15"/>
<proteinExistence type="predicted"/>
<feature type="compositionally biased region" description="Low complexity" evidence="1">
    <location>
        <begin position="462"/>
        <end position="471"/>
    </location>
</feature>
<organism evidence="2 3">
    <name type="scientific">Decorospora gaudefroyi</name>
    <dbReference type="NCBI Taxonomy" id="184978"/>
    <lineage>
        <taxon>Eukaryota</taxon>
        <taxon>Fungi</taxon>
        <taxon>Dikarya</taxon>
        <taxon>Ascomycota</taxon>
        <taxon>Pezizomycotina</taxon>
        <taxon>Dothideomycetes</taxon>
        <taxon>Pleosporomycetidae</taxon>
        <taxon>Pleosporales</taxon>
        <taxon>Pleosporineae</taxon>
        <taxon>Pleosporaceae</taxon>
        <taxon>Decorospora</taxon>
    </lineage>
</organism>
<dbReference type="Proteomes" id="UP000800040">
    <property type="component" value="Unassembled WGS sequence"/>
</dbReference>
<evidence type="ECO:0000256" key="1">
    <source>
        <dbReference type="SAM" id="MobiDB-lite"/>
    </source>
</evidence>
<name>A0A6A5JX15_9PLEO</name>
<feature type="compositionally biased region" description="Basic and acidic residues" evidence="1">
    <location>
        <begin position="269"/>
        <end position="291"/>
    </location>
</feature>
<dbReference type="OrthoDB" id="5206661at2759"/>
<feature type="region of interest" description="Disordered" evidence="1">
    <location>
        <begin position="437"/>
        <end position="586"/>
    </location>
</feature>
<gene>
    <name evidence="2" type="ORF">BDW02DRAFT_574144</name>
</gene>
<feature type="region of interest" description="Disordered" evidence="1">
    <location>
        <begin position="117"/>
        <end position="138"/>
    </location>
</feature>
<dbReference type="EMBL" id="ML975454">
    <property type="protein sequence ID" value="KAF1829278.1"/>
    <property type="molecule type" value="Genomic_DNA"/>
</dbReference>
<accession>A0A6A5JX15</accession>
<feature type="compositionally biased region" description="Low complexity" evidence="1">
    <location>
        <begin position="553"/>
        <end position="567"/>
    </location>
</feature>
<feature type="region of interest" description="Disordered" evidence="1">
    <location>
        <begin position="269"/>
        <end position="296"/>
    </location>
</feature>
<protein>
    <submittedName>
        <fullName evidence="2">Uncharacterized protein</fullName>
    </submittedName>
</protein>